<proteinExistence type="predicted"/>
<name>A0ACA9YBK7_9ASCO</name>
<comment type="caution">
    <text evidence="1">The sequence shown here is derived from an EMBL/GenBank/DDBJ whole genome shotgun (WGS) entry which is preliminary data.</text>
</comment>
<keyword evidence="2" id="KW-1185">Reference proteome</keyword>
<accession>A0ACA9YBK7</accession>
<protein>
    <submittedName>
        <fullName evidence="1">Protein Pcf11p</fullName>
    </submittedName>
</protein>
<dbReference type="Proteomes" id="UP001152531">
    <property type="component" value="Unassembled WGS sequence"/>
</dbReference>
<evidence type="ECO:0000313" key="1">
    <source>
        <dbReference type="EMBL" id="CAH6722001.1"/>
    </source>
</evidence>
<evidence type="ECO:0000313" key="2">
    <source>
        <dbReference type="Proteomes" id="UP001152531"/>
    </source>
</evidence>
<gene>
    <name evidence="1" type="ORF">CLIB1444_07S07272</name>
</gene>
<dbReference type="EMBL" id="CALSDN010000007">
    <property type="protein sequence ID" value="CAH6722001.1"/>
    <property type="molecule type" value="Genomic_DNA"/>
</dbReference>
<sequence>MEAVEQFKKTLSQLTFNSRPIIDALTAAAGSNVEVADQILDAITARIYQVKPIEKLFTLYLLDSICKTVNNPYNILIGDEVFKLFSHVYLLSDESVRGKLSNLFITWKQTKTRDKLPLFPVNQLEKIQQFLDKARNNENERLVRIIDELVPTFESKLNNQYSDKLREKLEALKQLRNILKTSTLKKNELQSIESQLSTIKQQELGSPLPPNVSIKSPTKLPSSLPMAPSSLPSAPSSLPSAPSSLPSAPSLPNNPKLPVVPSLPSMPASLPSMPSSLPSIPHQSPVQESMEIDNYEPDFQNGNNYNGNNSNNGSSFDAPSFPTKANEIFDSLINVGIITFEQDFKGPRTFDINYPKVINRSTGLMETIKNSQVPRNDYEKLKFNELSKFKIDNFQGFINNSKLSIQCKKLLYDSKNLKCSNCGKRFNNNELDKKKLHLDWHFRINKKFKNGSVQSRNWYLDEDEWVKFKDENLLEFQISENPIVSQPIVEEEVPYVVIPSTETNMNNKCLICREIVKGTFNDDLGEWCWVNCIVPPGETSPRIVHANCYNETKKRHGDDLNGIVKREKLT</sequence>
<organism evidence="1 2">
    <name type="scientific">[Candida] jaroonii</name>
    <dbReference type="NCBI Taxonomy" id="467808"/>
    <lineage>
        <taxon>Eukaryota</taxon>
        <taxon>Fungi</taxon>
        <taxon>Dikarya</taxon>
        <taxon>Ascomycota</taxon>
        <taxon>Saccharomycotina</taxon>
        <taxon>Pichiomycetes</taxon>
        <taxon>Debaryomycetaceae</taxon>
        <taxon>Yamadazyma</taxon>
    </lineage>
</organism>
<reference evidence="1" key="1">
    <citation type="submission" date="2022-06" db="EMBL/GenBank/DDBJ databases">
        <authorList>
            <person name="Legras J.-L."/>
            <person name="Devillers H."/>
            <person name="Grondin C."/>
        </authorList>
    </citation>
    <scope>NUCLEOTIDE SEQUENCE</scope>
    <source>
        <strain evidence="1">CLIB 1444</strain>
    </source>
</reference>